<feature type="region of interest" description="Disordered" evidence="1">
    <location>
        <begin position="72"/>
        <end position="157"/>
    </location>
</feature>
<dbReference type="HOGENOM" id="CLU_1653221_0_0_1"/>
<gene>
    <name evidence="2" type="ORF">DOTSEDRAFT_20034</name>
</gene>
<accession>N1Q4A7</accession>
<dbReference type="eggNOG" id="ENOG502SW29">
    <property type="taxonomic scope" value="Eukaryota"/>
</dbReference>
<name>N1Q4A7_DOTSN</name>
<reference evidence="2 3" key="2">
    <citation type="journal article" date="2012" name="PLoS Pathog.">
        <title>Diverse lifestyles and strategies of plant pathogenesis encoded in the genomes of eighteen Dothideomycetes fungi.</title>
        <authorList>
            <person name="Ohm R.A."/>
            <person name="Feau N."/>
            <person name="Henrissat B."/>
            <person name="Schoch C.L."/>
            <person name="Horwitz B.A."/>
            <person name="Barry K.W."/>
            <person name="Condon B.J."/>
            <person name="Copeland A.C."/>
            <person name="Dhillon B."/>
            <person name="Glaser F."/>
            <person name="Hesse C.N."/>
            <person name="Kosti I."/>
            <person name="LaButti K."/>
            <person name="Lindquist E.A."/>
            <person name="Lucas S."/>
            <person name="Salamov A.A."/>
            <person name="Bradshaw R.E."/>
            <person name="Ciuffetti L."/>
            <person name="Hamelin R.C."/>
            <person name="Kema G.H.J."/>
            <person name="Lawrence C."/>
            <person name="Scott J.A."/>
            <person name="Spatafora J.W."/>
            <person name="Turgeon B.G."/>
            <person name="de Wit P.J.G.M."/>
            <person name="Zhong S."/>
            <person name="Goodwin S.B."/>
            <person name="Grigoriev I.V."/>
        </authorList>
    </citation>
    <scope>NUCLEOTIDE SEQUENCE [LARGE SCALE GENOMIC DNA]</scope>
    <source>
        <strain evidence="3">NZE10 / CBS 128990</strain>
    </source>
</reference>
<dbReference type="AlphaFoldDB" id="N1Q4A7"/>
<evidence type="ECO:0000313" key="2">
    <source>
        <dbReference type="EMBL" id="EME49600.1"/>
    </source>
</evidence>
<protein>
    <submittedName>
        <fullName evidence="2">Uncharacterized protein</fullName>
    </submittedName>
</protein>
<feature type="compositionally biased region" description="Basic residues" evidence="1">
    <location>
        <begin position="116"/>
        <end position="128"/>
    </location>
</feature>
<dbReference type="EMBL" id="KB446535">
    <property type="protein sequence ID" value="EME49600.1"/>
    <property type="molecule type" value="Genomic_DNA"/>
</dbReference>
<proteinExistence type="predicted"/>
<evidence type="ECO:0000313" key="3">
    <source>
        <dbReference type="Proteomes" id="UP000016933"/>
    </source>
</evidence>
<reference evidence="3" key="1">
    <citation type="journal article" date="2012" name="PLoS Genet.">
        <title>The genomes of the fungal plant pathogens Cladosporium fulvum and Dothistroma septosporum reveal adaptation to different hosts and lifestyles but also signatures of common ancestry.</title>
        <authorList>
            <person name="de Wit P.J.G.M."/>
            <person name="van der Burgt A."/>
            <person name="Oekmen B."/>
            <person name="Stergiopoulos I."/>
            <person name="Abd-Elsalam K.A."/>
            <person name="Aerts A.L."/>
            <person name="Bahkali A.H."/>
            <person name="Beenen H.G."/>
            <person name="Chettri P."/>
            <person name="Cox M.P."/>
            <person name="Datema E."/>
            <person name="de Vries R.P."/>
            <person name="Dhillon B."/>
            <person name="Ganley A.R."/>
            <person name="Griffiths S.A."/>
            <person name="Guo Y."/>
            <person name="Hamelin R.C."/>
            <person name="Henrissat B."/>
            <person name="Kabir M.S."/>
            <person name="Jashni M.K."/>
            <person name="Kema G."/>
            <person name="Klaubauf S."/>
            <person name="Lapidus A."/>
            <person name="Levasseur A."/>
            <person name="Lindquist E."/>
            <person name="Mehrabi R."/>
            <person name="Ohm R.A."/>
            <person name="Owen T.J."/>
            <person name="Salamov A."/>
            <person name="Schwelm A."/>
            <person name="Schijlen E."/>
            <person name="Sun H."/>
            <person name="van den Burg H.A."/>
            <person name="van Ham R.C.H.J."/>
            <person name="Zhang S."/>
            <person name="Goodwin S.B."/>
            <person name="Grigoriev I.V."/>
            <person name="Collemare J."/>
            <person name="Bradshaw R.E."/>
        </authorList>
    </citation>
    <scope>NUCLEOTIDE SEQUENCE [LARGE SCALE GENOMIC DNA]</scope>
    <source>
        <strain evidence="3">NZE10 / CBS 128990</strain>
    </source>
</reference>
<dbReference type="OMA" id="TNAWGRI"/>
<dbReference type="OrthoDB" id="5403747at2759"/>
<organism evidence="2 3">
    <name type="scientific">Dothistroma septosporum (strain NZE10 / CBS 128990)</name>
    <name type="common">Red band needle blight fungus</name>
    <name type="synonym">Mycosphaerella pini</name>
    <dbReference type="NCBI Taxonomy" id="675120"/>
    <lineage>
        <taxon>Eukaryota</taxon>
        <taxon>Fungi</taxon>
        <taxon>Dikarya</taxon>
        <taxon>Ascomycota</taxon>
        <taxon>Pezizomycotina</taxon>
        <taxon>Dothideomycetes</taxon>
        <taxon>Dothideomycetidae</taxon>
        <taxon>Mycosphaerellales</taxon>
        <taxon>Mycosphaerellaceae</taxon>
        <taxon>Dothistroma</taxon>
    </lineage>
</organism>
<keyword evidence="3" id="KW-1185">Reference proteome</keyword>
<dbReference type="Proteomes" id="UP000016933">
    <property type="component" value="Unassembled WGS sequence"/>
</dbReference>
<sequence length="157" mass="16812">MNSFTERESQLMAIAWQCFSEQPKVRMTSSYSMQALTFLQIDFDKMAGLAGYTNTKSCSNAWANIKKKLAAGAQKVTGGAEGNADGDDTPKTKGTPRKRGKKVTDEGDEEGESPAKKAKTAPKKRGGKKAAVEEKGDEAQAGEDDGAVKAEETDELV</sequence>
<evidence type="ECO:0000256" key="1">
    <source>
        <dbReference type="SAM" id="MobiDB-lite"/>
    </source>
</evidence>